<dbReference type="EMBL" id="LT853692">
    <property type="protein sequence ID" value="SMQ45265.1"/>
    <property type="molecule type" value="Genomic_DNA"/>
</dbReference>
<feature type="compositionally biased region" description="Polar residues" evidence="1">
    <location>
        <begin position="410"/>
        <end position="430"/>
    </location>
</feature>
<evidence type="ECO:0000256" key="1">
    <source>
        <dbReference type="SAM" id="MobiDB-lite"/>
    </source>
</evidence>
<feature type="compositionally biased region" description="Pro residues" evidence="1">
    <location>
        <begin position="8"/>
        <end position="17"/>
    </location>
</feature>
<dbReference type="STRING" id="1276538.A0A1X7RCZ9"/>
<name>A0A1X7RCZ9_ZYMT9</name>
<accession>A0A1X7RCZ9</accession>
<gene>
    <name evidence="2" type="ORF">ZT3D7_G409</name>
</gene>
<feature type="region of interest" description="Disordered" evidence="1">
    <location>
        <begin position="1"/>
        <end position="52"/>
    </location>
</feature>
<protein>
    <recommendedName>
        <fullName evidence="4">BTB domain-containing protein</fullName>
    </recommendedName>
</protein>
<feature type="compositionally biased region" description="Basic residues" evidence="1">
    <location>
        <begin position="30"/>
        <end position="39"/>
    </location>
</feature>
<dbReference type="AlphaFoldDB" id="A0A1X7RCZ9"/>
<feature type="compositionally biased region" description="Basic and acidic residues" evidence="1">
    <location>
        <begin position="134"/>
        <end position="143"/>
    </location>
</feature>
<evidence type="ECO:0000313" key="3">
    <source>
        <dbReference type="Proteomes" id="UP000215127"/>
    </source>
</evidence>
<dbReference type="Proteomes" id="UP000215127">
    <property type="component" value="Chromosome 1"/>
</dbReference>
<dbReference type="PANTHER" id="PTHR38119">
    <property type="entry name" value="BTB DOMAIN-CONTAINING PROTEIN-RELATED"/>
    <property type="match status" value="1"/>
</dbReference>
<evidence type="ECO:0000313" key="2">
    <source>
        <dbReference type="EMBL" id="SMQ45265.1"/>
    </source>
</evidence>
<proteinExistence type="predicted"/>
<reference evidence="2 3" key="1">
    <citation type="submission" date="2016-06" db="EMBL/GenBank/DDBJ databases">
        <authorList>
            <person name="Kjaerup R.B."/>
            <person name="Dalgaard T.S."/>
            <person name="Juul-Madsen H.R."/>
        </authorList>
    </citation>
    <scope>NUCLEOTIDE SEQUENCE [LARGE SCALE GENOMIC DNA]</scope>
</reference>
<keyword evidence="3" id="KW-1185">Reference proteome</keyword>
<organism evidence="2 3">
    <name type="scientific">Zymoseptoria tritici (strain ST99CH_3D7)</name>
    <dbReference type="NCBI Taxonomy" id="1276538"/>
    <lineage>
        <taxon>Eukaryota</taxon>
        <taxon>Fungi</taxon>
        <taxon>Dikarya</taxon>
        <taxon>Ascomycota</taxon>
        <taxon>Pezizomycotina</taxon>
        <taxon>Dothideomycetes</taxon>
        <taxon>Dothideomycetidae</taxon>
        <taxon>Mycosphaerellales</taxon>
        <taxon>Mycosphaerellaceae</taxon>
        <taxon>Zymoseptoria</taxon>
    </lineage>
</organism>
<feature type="region of interest" description="Disordered" evidence="1">
    <location>
        <begin position="123"/>
        <end position="143"/>
    </location>
</feature>
<evidence type="ECO:0008006" key="4">
    <source>
        <dbReference type="Google" id="ProtNLM"/>
    </source>
</evidence>
<feature type="compositionally biased region" description="Low complexity" evidence="1">
    <location>
        <begin position="123"/>
        <end position="133"/>
    </location>
</feature>
<sequence>MVSHHAPPYAPSEPPISVPRASSVISGRSATRRHRHARTHFGGSSSHLPQNEFPVFSHTGDVEIVVRNASGRKEKKYVLHRLILSQCSGFFEAGTRAEWGGRAIDEGPGSVGGSLARISEVESMTAGSSSRMSSQERRPSYEQNGRRWHYELDWASAGDDDVPMLVQKDGTSQSIFGDYAGHPPPVRNKPPASSENFFRSVTNFTSLSLNDRPSPSGPPEPGDEILKDYDNLFRTMYNHPPNLDTINIATAYTECKALLHLADMYDALEIVGSRVDHHLLRFGVRLFKQIAKYPPSYLKLGYLARSKTIFTEAMIHVVGQWPLAAPQLRGQVETSVMEIIEDKVDELKEIEEKVESKLWRLNLSTSRGERVTPTNDFLSWLAISLFRQWLAENTTLAPTGILKDNGARPASNTISQQPSTRGASRSSNHLASQRGSSRAQAQQPPPPPPPINTGRIYRLIGSSDPSAYLNRDELKRFLKSPGSQLGIDLYNRDNLKRFERRVDEVKNLARDVVKPLMRNFLELDLRDFGPTGLGYLTCTRIEARDLPWEEI</sequence>
<feature type="region of interest" description="Disordered" evidence="1">
    <location>
        <begin position="400"/>
        <end position="457"/>
    </location>
</feature>
<feature type="compositionally biased region" description="Low complexity" evidence="1">
    <location>
        <begin position="431"/>
        <end position="442"/>
    </location>
</feature>
<dbReference type="PANTHER" id="PTHR38119:SF1">
    <property type="entry name" value="BTB DOMAIN-CONTAINING PROTEIN"/>
    <property type="match status" value="1"/>
</dbReference>